<dbReference type="PhylomeDB" id="A0A0G4GW87"/>
<feature type="region of interest" description="Disordered" evidence="2">
    <location>
        <begin position="942"/>
        <end position="962"/>
    </location>
</feature>
<feature type="domain" description="SSD" evidence="4">
    <location>
        <begin position="342"/>
        <end position="518"/>
    </location>
</feature>
<evidence type="ECO:0000256" key="3">
    <source>
        <dbReference type="SAM" id="Phobius"/>
    </source>
</evidence>
<keyword evidence="3" id="KW-1133">Transmembrane helix</keyword>
<feature type="transmembrane region" description="Helical" evidence="3">
    <location>
        <begin position="404"/>
        <end position="427"/>
    </location>
</feature>
<feature type="transmembrane region" description="Helical" evidence="3">
    <location>
        <begin position="340"/>
        <end position="361"/>
    </location>
</feature>
<feature type="transmembrane region" description="Helical" evidence="3">
    <location>
        <begin position="1172"/>
        <end position="1192"/>
    </location>
</feature>
<feature type="compositionally biased region" description="Polar residues" evidence="2">
    <location>
        <begin position="608"/>
        <end position="633"/>
    </location>
</feature>
<feature type="region of interest" description="Disordered" evidence="2">
    <location>
        <begin position="570"/>
        <end position="717"/>
    </location>
</feature>
<keyword evidence="3" id="KW-0812">Transmembrane</keyword>
<gene>
    <name evidence="5" type="ORF">Cvel_23674</name>
</gene>
<evidence type="ECO:0000313" key="5">
    <source>
        <dbReference type="EMBL" id="CEM35269.1"/>
    </source>
</evidence>
<dbReference type="InterPro" id="IPR051697">
    <property type="entry name" value="Patched_domain-protein"/>
</dbReference>
<evidence type="ECO:0000256" key="2">
    <source>
        <dbReference type="SAM" id="MobiDB-lite"/>
    </source>
</evidence>
<dbReference type="PANTHER" id="PTHR10796">
    <property type="entry name" value="PATCHED-RELATED"/>
    <property type="match status" value="1"/>
</dbReference>
<comment type="similarity">
    <text evidence="1">Belongs to the patched family.</text>
</comment>
<feature type="transmembrane region" description="Helical" evidence="3">
    <location>
        <begin position="874"/>
        <end position="899"/>
    </location>
</feature>
<dbReference type="EMBL" id="CDMZ01001621">
    <property type="protein sequence ID" value="CEM35269.1"/>
    <property type="molecule type" value="Genomic_DNA"/>
</dbReference>
<proteinExistence type="inferred from homology"/>
<feature type="transmembrane region" description="Helical" evidence="3">
    <location>
        <begin position="40"/>
        <end position="68"/>
    </location>
</feature>
<feature type="transmembrane region" description="Helical" evidence="3">
    <location>
        <begin position="493"/>
        <end position="518"/>
    </location>
</feature>
<accession>A0A0G4GW87</accession>
<feature type="transmembrane region" description="Helical" evidence="3">
    <location>
        <begin position="1143"/>
        <end position="1166"/>
    </location>
</feature>
<feature type="transmembrane region" description="Helical" evidence="3">
    <location>
        <begin position="373"/>
        <end position="398"/>
    </location>
</feature>
<evidence type="ECO:0000256" key="1">
    <source>
        <dbReference type="ARBA" id="ARBA00005585"/>
    </source>
</evidence>
<feature type="compositionally biased region" description="Polar residues" evidence="2">
    <location>
        <begin position="696"/>
        <end position="705"/>
    </location>
</feature>
<reference evidence="5" key="1">
    <citation type="submission" date="2014-11" db="EMBL/GenBank/DDBJ databases">
        <authorList>
            <person name="Otto D Thomas"/>
            <person name="Naeem Raeece"/>
        </authorList>
    </citation>
    <scope>NUCLEOTIDE SEQUENCE</scope>
</reference>
<feature type="compositionally biased region" description="Basic and acidic residues" evidence="2">
    <location>
        <begin position="666"/>
        <end position="677"/>
    </location>
</feature>
<feature type="compositionally biased region" description="Basic and acidic residues" evidence="2">
    <location>
        <begin position="735"/>
        <end position="754"/>
    </location>
</feature>
<feature type="transmembrane region" description="Helical" evidence="3">
    <location>
        <begin position="1204"/>
        <end position="1227"/>
    </location>
</feature>
<organism evidence="5">
    <name type="scientific">Chromera velia CCMP2878</name>
    <dbReference type="NCBI Taxonomy" id="1169474"/>
    <lineage>
        <taxon>Eukaryota</taxon>
        <taxon>Sar</taxon>
        <taxon>Alveolata</taxon>
        <taxon>Colpodellida</taxon>
        <taxon>Chromeraceae</taxon>
        <taxon>Chromera</taxon>
    </lineage>
</organism>
<name>A0A0G4GW87_9ALVE</name>
<dbReference type="InterPro" id="IPR053958">
    <property type="entry name" value="HMGCR/SNAP/NPC1-like_SSD"/>
</dbReference>
<keyword evidence="3" id="KW-0472">Membrane</keyword>
<dbReference type="InterPro" id="IPR000731">
    <property type="entry name" value="SSD"/>
</dbReference>
<dbReference type="SUPFAM" id="SSF82866">
    <property type="entry name" value="Multidrug efflux transporter AcrB transmembrane domain"/>
    <property type="match status" value="2"/>
</dbReference>
<sequence>MSKCRGGAAGDATCFRRFLTGNSLWHTAVQRRFGKFFSRVAGVAFDFPFLTILVPMVVFGALSVGVFFRSYEFDFVRVWTDPKGESWQTGETVRELFGEGQRRNALIFSSSSPSSNVLSRENLEFFSRVDREVRRFNVTVGYSREDLVSEDGNERGGGEGEIALSFEDLCVRRGDGRCSVTSVVDMYIDAESFGSPSLGYPTHFKMSRDGVLLDVYPSVSLAVGGSLQLSSKREKEEETENGEGGVGEVVVESATAVLFTWMLDEVQKPRETVGAVGEDGRLGKRFRPEFVSRACVSWEREFLRRSLRWSADWRAFSGGGEGAPFAHMTTTTEGLKSTAVPAWVVFLSAFGVTLLTALLTFSTDLPSSKVFSGVVGVAAAGLGWFAGTGIANFVGLPWAGGGELVPFLVLGIGIDDCFIILNAYMAVKMMGGGKTEKEMGEFGDSVEDLGERAKGRVMGAVGESGMVITLTTLTTIVCFVISCASPFDGVRWFAINMIGCLAIGYVCALTLFVAALGLDARREVFREKGYLRTVRRVLCSNPFKQMPHGFPAASSNSIHSNTRTEIPGRQVTASPQVAPSPFSQNALPLGSSSSSASSSDVVEEMRKLSSTHPSQQPPESTHSARGVSPTQLPQLAEEGCEGDPPTSGPVSLFLSLGSHEGGSRAVSERRVVREEGKTQTTMQVRGGPPHPHDSFTFRSGSSTGQQEEKEKDDGGLLTEEDISCLPVVAMKGDSVGETKGHVEASVRSTIDHEAQPPPSPSPTVHQEKNQITPPEAASLSLEAAAVLCPKYWQPLRLPVFLSCGSKPGQSSVELFAEKEGACLLEDEEAGRTKAATDKTTAQTTATLVRDEVDEPPQNPGAWLRAFFRTRWGRLLIDPWFALFVLCVYAALLAFVPFVVKSVEVGADQSFFGDGDSYVKSFVQLSVENFPFALDTAPQQVLVPRGQSKSTTEGDGDASEGRDFDWFEPQVREAVVESCRRSRQSDATMLHISPMCLFLNRIAEPSRENSGEEQDQGEHESEGNLDLHKQLLDWLQSPFGRSFASQFVFWPNQNEEAPPRLRLFRSILILRPVADRSLAWHWALEDIRREAGSEFFAARLTGFGVPWSDSAVPLLENIRMSMVASMVAMMVTVSLFVSPLASFLGVCGVASVYAFLLGAVAAVGIVLDQVVAMVINLSAGFSVDFLSHVAASFTTSEGVSRRHRVVETIGTVGSAVFVAGISSIVTALPPSGLRFSHPAIGPAAVTLVFLFVVALIHALCFLPVALAFFGPFEREKANASAASRVGVVASLLSSFRLTASDSKISCRLTEKEGERAGKGVGG</sequence>
<protein>
    <recommendedName>
        <fullName evidence="4">SSD domain-containing protein</fullName>
    </recommendedName>
</protein>
<dbReference type="Gene3D" id="1.20.1640.10">
    <property type="entry name" value="Multidrug efflux transporter AcrB transmembrane domain"/>
    <property type="match status" value="2"/>
</dbReference>
<dbReference type="VEuPathDB" id="CryptoDB:Cvel_23674"/>
<feature type="region of interest" description="Disordered" evidence="2">
    <location>
        <begin position="735"/>
        <end position="773"/>
    </location>
</feature>
<dbReference type="Pfam" id="PF12349">
    <property type="entry name" value="Sterol-sensing"/>
    <property type="match status" value="1"/>
</dbReference>
<dbReference type="GO" id="GO:0016020">
    <property type="term" value="C:membrane"/>
    <property type="evidence" value="ECO:0007669"/>
    <property type="project" value="TreeGrafter"/>
</dbReference>
<feature type="compositionally biased region" description="Polar residues" evidence="2">
    <location>
        <begin position="571"/>
        <end position="586"/>
    </location>
</feature>
<feature type="transmembrane region" description="Helical" evidence="3">
    <location>
        <begin position="1239"/>
        <end position="1268"/>
    </location>
</feature>
<feature type="transmembrane region" description="Helical" evidence="3">
    <location>
        <begin position="466"/>
        <end position="487"/>
    </location>
</feature>
<dbReference type="PANTHER" id="PTHR10796:SF92">
    <property type="entry name" value="PATCHED-RELATED, ISOFORM A"/>
    <property type="match status" value="1"/>
</dbReference>
<dbReference type="PROSITE" id="PS50156">
    <property type="entry name" value="SSD"/>
    <property type="match status" value="1"/>
</dbReference>
<evidence type="ECO:0000259" key="4">
    <source>
        <dbReference type="PROSITE" id="PS50156"/>
    </source>
</evidence>